<dbReference type="Pfam" id="PF01408">
    <property type="entry name" value="GFO_IDH_MocA"/>
    <property type="match status" value="1"/>
</dbReference>
<evidence type="ECO:0000313" key="4">
    <source>
        <dbReference type="Proteomes" id="UP001153069"/>
    </source>
</evidence>
<dbReference type="Gene3D" id="3.40.50.720">
    <property type="entry name" value="NAD(P)-binding Rossmann-like Domain"/>
    <property type="match status" value="1"/>
</dbReference>
<dbReference type="EMBL" id="CAICTM010000023">
    <property type="protein sequence ID" value="CAB9497674.1"/>
    <property type="molecule type" value="Genomic_DNA"/>
</dbReference>
<dbReference type="Gene3D" id="3.30.360.10">
    <property type="entry name" value="Dihydrodipicolinate Reductase, domain 2"/>
    <property type="match status" value="1"/>
</dbReference>
<name>A0A9N8DDH9_9STRA</name>
<accession>A0A9N8DDH9</accession>
<dbReference type="PANTHER" id="PTHR46368">
    <property type="match status" value="1"/>
</dbReference>
<feature type="compositionally biased region" description="Polar residues" evidence="1">
    <location>
        <begin position="15"/>
        <end position="27"/>
    </location>
</feature>
<sequence length="467" mass="51801">MICTLEPQKKRNSDVRSSNTHMSLNPLASSGESSGEQAGSLTRRMSYGDDVQVPWQTIADCGVCLDYYEKSRLVVGVILHTAQTSHRGLGALINPASNCRLAAVAIVAGPLPADMTAWMRHQNLENHKEPVTVFGGQEGAQQLVQREDVEAVFIIVPDSIHRPFVLSALEHKKHVLLNDPVSISLPAFNEQLQYAKKFGKFVQSSTPFIHQYRVRQFMDLVLREETFGRVTCMDAYLSVCPRDLPLVGIANNQMALLPNQGCIRRLGRYCVLFGILIFGKLGSHPIAAQVHDAEFDEQQQRQAEKTNGGQPRTAAEPVRAECTIKYSGDRKMTFTVDYSHASATRQKLEVKAGSSMANMSDFVFPHPDGLATYRLYEDIKKEPGAKHTEDMRGEAIDIAGGPSHDVVMWRNFAQLSRSIDEEGWEGGTSPLSERVRELAEITVHTKTILNALMKSLEEGCVEVPLVQ</sequence>
<dbReference type="Proteomes" id="UP001153069">
    <property type="component" value="Unassembled WGS sequence"/>
</dbReference>
<reference evidence="3" key="1">
    <citation type="submission" date="2020-06" db="EMBL/GenBank/DDBJ databases">
        <authorList>
            <consortium name="Plant Systems Biology data submission"/>
        </authorList>
    </citation>
    <scope>NUCLEOTIDE SEQUENCE</scope>
    <source>
        <strain evidence="3">D6</strain>
    </source>
</reference>
<feature type="compositionally biased region" description="Low complexity" evidence="1">
    <location>
        <begin position="28"/>
        <end position="39"/>
    </location>
</feature>
<dbReference type="InterPro" id="IPR036291">
    <property type="entry name" value="NAD(P)-bd_dom_sf"/>
</dbReference>
<dbReference type="PANTHER" id="PTHR46368:SF4">
    <property type="entry name" value="OS10G0403700 PROTEIN"/>
    <property type="match status" value="1"/>
</dbReference>
<evidence type="ECO:0000256" key="1">
    <source>
        <dbReference type="SAM" id="MobiDB-lite"/>
    </source>
</evidence>
<comment type="caution">
    <text evidence="3">The sequence shown here is derived from an EMBL/GenBank/DDBJ whole genome shotgun (WGS) entry which is preliminary data.</text>
</comment>
<dbReference type="AlphaFoldDB" id="A0A9N8DDH9"/>
<protein>
    <submittedName>
        <fullName evidence="3">Dihydrodiol dehydrogenase</fullName>
    </submittedName>
</protein>
<organism evidence="3 4">
    <name type="scientific">Seminavis robusta</name>
    <dbReference type="NCBI Taxonomy" id="568900"/>
    <lineage>
        <taxon>Eukaryota</taxon>
        <taxon>Sar</taxon>
        <taxon>Stramenopiles</taxon>
        <taxon>Ochrophyta</taxon>
        <taxon>Bacillariophyta</taxon>
        <taxon>Bacillariophyceae</taxon>
        <taxon>Bacillariophycidae</taxon>
        <taxon>Naviculales</taxon>
        <taxon>Naviculaceae</taxon>
        <taxon>Seminavis</taxon>
    </lineage>
</organism>
<evidence type="ECO:0000259" key="2">
    <source>
        <dbReference type="Pfam" id="PF01408"/>
    </source>
</evidence>
<gene>
    <name evidence="3" type="ORF">SEMRO_23_G016180.1</name>
</gene>
<dbReference type="InterPro" id="IPR000683">
    <property type="entry name" value="Gfo/Idh/MocA-like_OxRdtase_N"/>
</dbReference>
<proteinExistence type="predicted"/>
<keyword evidence="4" id="KW-1185">Reference proteome</keyword>
<dbReference type="OrthoDB" id="37898at2759"/>
<feature type="domain" description="Gfo/Idh/MocA-like oxidoreductase N-terminal" evidence="2">
    <location>
        <begin position="140"/>
        <end position="203"/>
    </location>
</feature>
<evidence type="ECO:0000313" key="3">
    <source>
        <dbReference type="EMBL" id="CAB9497674.1"/>
    </source>
</evidence>
<feature type="region of interest" description="Disordered" evidence="1">
    <location>
        <begin position="1"/>
        <end position="39"/>
    </location>
</feature>
<dbReference type="GO" id="GO:0000166">
    <property type="term" value="F:nucleotide binding"/>
    <property type="evidence" value="ECO:0007669"/>
    <property type="project" value="InterPro"/>
</dbReference>
<dbReference type="SUPFAM" id="SSF51735">
    <property type="entry name" value="NAD(P)-binding Rossmann-fold domains"/>
    <property type="match status" value="1"/>
</dbReference>